<dbReference type="InterPro" id="IPR000262">
    <property type="entry name" value="FMN-dep_DH"/>
</dbReference>
<proteinExistence type="inferred from homology"/>
<comment type="similarity">
    <text evidence="3">Belongs to the FMN-dependent alpha-hydroxy acid dehydrogenase family.</text>
</comment>
<dbReference type="Gene3D" id="3.20.20.70">
    <property type="entry name" value="Aldolase class I"/>
    <property type="match status" value="1"/>
</dbReference>
<dbReference type="InterPro" id="IPR037396">
    <property type="entry name" value="FMN_HAD"/>
</dbReference>
<dbReference type="InterPro" id="IPR008259">
    <property type="entry name" value="FMN_hydac_DH_AS"/>
</dbReference>
<evidence type="ECO:0000256" key="3">
    <source>
        <dbReference type="ARBA" id="ARBA00024042"/>
    </source>
</evidence>
<dbReference type="EMBL" id="PVWQ01000014">
    <property type="protein sequence ID" value="RDW64534.1"/>
    <property type="molecule type" value="Genomic_DNA"/>
</dbReference>
<reference evidence="8 9" key="1">
    <citation type="journal article" date="2018" name="IMA Fungus">
        <title>IMA Genome-F 9: Draft genome sequence of Annulohypoxylon stygium, Aspergillus mulundensis, Berkeleyomyces basicola (syn. Thielaviopsis basicola), Ceratocystis smalleyi, two Cercospora beticola strains, Coleophoma cylindrospora, Fusarium fracticaudum, Phialophora cf. hyalina, and Morchella septimelata.</title>
        <authorList>
            <person name="Wingfield B.D."/>
            <person name="Bills G.F."/>
            <person name="Dong Y."/>
            <person name="Huang W."/>
            <person name="Nel W.J."/>
            <person name="Swalarsk-Parry B.S."/>
            <person name="Vaghefi N."/>
            <person name="Wilken P.M."/>
            <person name="An Z."/>
            <person name="de Beer Z.W."/>
            <person name="De Vos L."/>
            <person name="Chen L."/>
            <person name="Duong T.A."/>
            <person name="Gao Y."/>
            <person name="Hammerbacher A."/>
            <person name="Kikkert J.R."/>
            <person name="Li Y."/>
            <person name="Li H."/>
            <person name="Li K."/>
            <person name="Li Q."/>
            <person name="Liu X."/>
            <person name="Ma X."/>
            <person name="Naidoo K."/>
            <person name="Pethybridge S.J."/>
            <person name="Sun J."/>
            <person name="Steenkamp E.T."/>
            <person name="van der Nest M.A."/>
            <person name="van Wyk S."/>
            <person name="Wingfield M.J."/>
            <person name="Xiong C."/>
            <person name="Yue Q."/>
            <person name="Zhang X."/>
        </authorList>
    </citation>
    <scope>NUCLEOTIDE SEQUENCE [LARGE SCALE GENOMIC DNA]</scope>
    <source>
        <strain evidence="8 9">DSM 5745</strain>
    </source>
</reference>
<dbReference type="GO" id="GO:0016491">
    <property type="term" value="F:oxidoreductase activity"/>
    <property type="evidence" value="ECO:0007669"/>
    <property type="project" value="UniProtKB-KW"/>
</dbReference>
<feature type="compositionally biased region" description="Basic residues" evidence="6">
    <location>
        <begin position="489"/>
        <end position="519"/>
    </location>
</feature>
<dbReference type="InterPro" id="IPR013785">
    <property type="entry name" value="Aldolase_TIM"/>
</dbReference>
<feature type="compositionally biased region" description="Basic and acidic residues" evidence="6">
    <location>
        <begin position="700"/>
        <end position="713"/>
    </location>
</feature>
<dbReference type="STRING" id="1810919.A0A3D8QSQ9"/>
<dbReference type="OrthoDB" id="1925334at2759"/>
<dbReference type="RefSeq" id="XP_026599693.1">
    <property type="nucleotide sequence ID" value="XM_026751961.1"/>
</dbReference>
<evidence type="ECO:0000313" key="8">
    <source>
        <dbReference type="EMBL" id="RDW64534.1"/>
    </source>
</evidence>
<keyword evidence="9" id="KW-1185">Reference proteome</keyword>
<accession>A0A3D8QSQ9</accession>
<dbReference type="PANTHER" id="PTHR10578:SF149">
    <property type="entry name" value="2-HYDROXYACID OXIDASE 2"/>
    <property type="match status" value="1"/>
</dbReference>
<dbReference type="SUPFAM" id="SSF51395">
    <property type="entry name" value="FMN-linked oxidoreductases"/>
    <property type="match status" value="1"/>
</dbReference>
<dbReference type="InterPro" id="IPR012133">
    <property type="entry name" value="Alpha-hydoxy_acid_DH_FMN"/>
</dbReference>
<feature type="compositionally biased region" description="Polar residues" evidence="6">
    <location>
        <begin position="663"/>
        <end position="673"/>
    </location>
</feature>
<comment type="caution">
    <text evidence="8">The sequence shown here is derived from an EMBL/GenBank/DDBJ whole genome shotgun (WGS) entry which is preliminary data.</text>
</comment>
<protein>
    <recommendedName>
        <fullName evidence="4">Oxidase FUB9</fullName>
    </recommendedName>
    <alternativeName>
        <fullName evidence="5">Fusaric acid biosynthesis protein 9</fullName>
    </alternativeName>
</protein>
<evidence type="ECO:0000256" key="6">
    <source>
        <dbReference type="SAM" id="MobiDB-lite"/>
    </source>
</evidence>
<comment type="cofactor">
    <cofactor evidence="1">
        <name>FMN</name>
        <dbReference type="ChEBI" id="CHEBI:58210"/>
    </cofactor>
</comment>
<dbReference type="PROSITE" id="PS00557">
    <property type="entry name" value="FMN_HYDROXY_ACID_DH_1"/>
    <property type="match status" value="1"/>
</dbReference>
<keyword evidence="2" id="KW-0560">Oxidoreductase</keyword>
<dbReference type="AlphaFoldDB" id="A0A3D8QSQ9"/>
<dbReference type="CDD" id="cd02809">
    <property type="entry name" value="alpha_hydroxyacid_oxid_FMN"/>
    <property type="match status" value="1"/>
</dbReference>
<evidence type="ECO:0000256" key="4">
    <source>
        <dbReference type="ARBA" id="ARBA00073420"/>
    </source>
</evidence>
<dbReference type="GO" id="GO:0010181">
    <property type="term" value="F:FMN binding"/>
    <property type="evidence" value="ECO:0007669"/>
    <property type="project" value="InterPro"/>
</dbReference>
<feature type="region of interest" description="Disordered" evidence="6">
    <location>
        <begin position="647"/>
        <end position="713"/>
    </location>
</feature>
<sequence length="804" mass="89463">MAHRGESFHKDVSCIADLKALGSARLPAMVRDYYNEGAMDLITLRDNEAAFDRYKILPRVLVNVDQIDTSTEILGVKTPLPFGFSPSASQKLAHPDGELATSRAAAKFGICMGLSSYSNHALEDVAAQGLGNPYAMQMCVLRDRSITLQLLKRAEESGYKALFLSVDVPVLGMRLNEFRNAYTLPEDMEWPNILSNGSDLSNKTDYDPSLDWEKTIPWLREHTSMQIWLKGVCAPADVELAIHYGVDGIVISNHGGRQLDGVPATLDSLRLCADAAKGRIPLAIDGGIRRGSDIFKALALGASYCFMGRIPIWGLAYNGQEGVELAIKILRQELRVTMALAGIDVDTETKSYSMAKAIIHQGTCTYPPALSTTTHYKQHTKNCLQQDYHGSPFQTHTDQARTTTHISLVHYSRAEIEKERDEHTITTPIPKITQFTQHRPIFLGDSNHRPRFINSQNAAGRLKLNQLAKSAVCPSTRYQHPSLCEKGGIRKKGWAHHQAKQVTKHRNGRRNNPSHKPQRNRNPNPGPHGPEIALGHGVCPGEDARRNPIRNLGHKRPHGPQSRRADVVAGEVVDDDAGHEIQRDVDGLQQGEGFGEVARVFELGDDVEEGVVACYVADDIQRRRKARDEIRLGCGFYGTAGVLDADGDHGDHDGREDADEGYTTRSALASPQQHLPRLFEPDQRTNPIPGQRIHRHRKREYMARHQKDKEQHLPAEQNLPANATHKDLACIRHAHDVRKRPLKLPDYVPRVRGNQAHYQQYHDGGDQTQSCDCGGDGEDAERDCFGDHEEAALPAVPQFSFRKE</sequence>
<gene>
    <name evidence="8" type="ORF">DSM5745_09945</name>
</gene>
<evidence type="ECO:0000313" key="9">
    <source>
        <dbReference type="Proteomes" id="UP000256690"/>
    </source>
</evidence>
<dbReference type="GeneID" id="38120315"/>
<dbReference type="GO" id="GO:0005737">
    <property type="term" value="C:cytoplasm"/>
    <property type="evidence" value="ECO:0007669"/>
    <property type="project" value="UniProtKB-ARBA"/>
</dbReference>
<evidence type="ECO:0000256" key="2">
    <source>
        <dbReference type="ARBA" id="ARBA00023002"/>
    </source>
</evidence>
<evidence type="ECO:0000256" key="1">
    <source>
        <dbReference type="ARBA" id="ARBA00001917"/>
    </source>
</evidence>
<dbReference type="Pfam" id="PF01070">
    <property type="entry name" value="FMN_dh"/>
    <property type="match status" value="1"/>
</dbReference>
<evidence type="ECO:0000256" key="5">
    <source>
        <dbReference type="ARBA" id="ARBA00083297"/>
    </source>
</evidence>
<dbReference type="Proteomes" id="UP000256690">
    <property type="component" value="Unassembled WGS sequence"/>
</dbReference>
<feature type="region of interest" description="Disordered" evidence="6">
    <location>
        <begin position="489"/>
        <end position="566"/>
    </location>
</feature>
<dbReference type="PANTHER" id="PTHR10578">
    <property type="entry name" value="S -2-HYDROXY-ACID OXIDASE-RELATED"/>
    <property type="match status" value="1"/>
</dbReference>
<feature type="domain" description="FMN hydroxy acid dehydrogenase" evidence="7">
    <location>
        <begin position="7"/>
        <end position="359"/>
    </location>
</feature>
<dbReference type="FunFam" id="3.20.20.70:FF:000056">
    <property type="entry name" value="hydroxyacid oxidase 2"/>
    <property type="match status" value="1"/>
</dbReference>
<organism evidence="8 9">
    <name type="scientific">Aspergillus mulundensis</name>
    <dbReference type="NCBI Taxonomy" id="1810919"/>
    <lineage>
        <taxon>Eukaryota</taxon>
        <taxon>Fungi</taxon>
        <taxon>Dikarya</taxon>
        <taxon>Ascomycota</taxon>
        <taxon>Pezizomycotina</taxon>
        <taxon>Eurotiomycetes</taxon>
        <taxon>Eurotiomycetidae</taxon>
        <taxon>Eurotiales</taxon>
        <taxon>Aspergillaceae</taxon>
        <taxon>Aspergillus</taxon>
        <taxon>Aspergillus subgen. Nidulantes</taxon>
    </lineage>
</organism>
<evidence type="ECO:0000259" key="7">
    <source>
        <dbReference type="PROSITE" id="PS51349"/>
    </source>
</evidence>
<dbReference type="PROSITE" id="PS51349">
    <property type="entry name" value="FMN_HYDROXY_ACID_DH_2"/>
    <property type="match status" value="1"/>
</dbReference>
<name>A0A3D8QSQ9_9EURO</name>